<dbReference type="SUPFAM" id="SSF52540">
    <property type="entry name" value="P-loop containing nucleoside triphosphate hydrolases"/>
    <property type="match status" value="1"/>
</dbReference>
<sequence>MIVNNSTSSPQSSPIRVIAITGCDGSGKSTLANRLVQTLALRTKVEEVYLGQSSGFIKQKITELPVVGEKIAAYLVSKSDKVHEKPNTAPGNAEGTVIFLLSCWRAYKFKRMLRRAEEGVLLVTDRYPQAEVAGFRVDGPHLSKAQGGSRWIKMLRKREQRLYEWMASYPPALLIRLSIDEETAHSRKPDHDIVSLREKIRVIPTLHFNGAHILELCGRDPEDEVFKASLEAIHQTFNLPRSL</sequence>
<dbReference type="Proteomes" id="UP000242515">
    <property type="component" value="Unassembled WGS sequence"/>
</dbReference>
<gene>
    <name evidence="1" type="ORF">SAMN05216522_11444</name>
</gene>
<reference evidence="2" key="1">
    <citation type="submission" date="2016-10" db="EMBL/GenBank/DDBJ databases">
        <authorList>
            <person name="Varghese N."/>
            <person name="Submissions S."/>
        </authorList>
    </citation>
    <scope>NUCLEOTIDE SEQUENCE [LARGE SCALE GENOMIC DNA]</scope>
    <source>
        <strain evidence="2">8N4</strain>
    </source>
</reference>
<evidence type="ECO:0000313" key="1">
    <source>
        <dbReference type="EMBL" id="SER20811.1"/>
    </source>
</evidence>
<dbReference type="EMBL" id="FOGC01000014">
    <property type="protein sequence ID" value="SER20811.1"/>
    <property type="molecule type" value="Genomic_DNA"/>
</dbReference>
<organism evidence="1 2">
    <name type="scientific">Rosenbergiella nectarea</name>
    <dbReference type="NCBI Taxonomy" id="988801"/>
    <lineage>
        <taxon>Bacteria</taxon>
        <taxon>Pseudomonadati</taxon>
        <taxon>Pseudomonadota</taxon>
        <taxon>Gammaproteobacteria</taxon>
        <taxon>Enterobacterales</taxon>
        <taxon>Erwiniaceae</taxon>
        <taxon>Rosenbergiella</taxon>
    </lineage>
</organism>
<dbReference type="STRING" id="988801.SAMN05216522_11444"/>
<name>A0A1H9MB37_9GAMM</name>
<dbReference type="Gene3D" id="3.40.50.300">
    <property type="entry name" value="P-loop containing nucleotide triphosphate hydrolases"/>
    <property type="match status" value="1"/>
</dbReference>
<accession>A0A1H9MB37</accession>
<proteinExistence type="predicted"/>
<dbReference type="InterPro" id="IPR027417">
    <property type="entry name" value="P-loop_NTPase"/>
</dbReference>
<evidence type="ECO:0000313" key="2">
    <source>
        <dbReference type="Proteomes" id="UP000242515"/>
    </source>
</evidence>
<protein>
    <recommendedName>
        <fullName evidence="3">Thymidylate kinase</fullName>
    </recommendedName>
</protein>
<keyword evidence="2" id="KW-1185">Reference proteome</keyword>
<evidence type="ECO:0008006" key="3">
    <source>
        <dbReference type="Google" id="ProtNLM"/>
    </source>
</evidence>
<dbReference type="AlphaFoldDB" id="A0A1H9MB37"/>